<dbReference type="GO" id="GO:0005743">
    <property type="term" value="C:mitochondrial inner membrane"/>
    <property type="evidence" value="ECO:0007669"/>
    <property type="project" value="UniProtKB-SubCell"/>
</dbReference>
<comment type="similarity">
    <text evidence="2">Belongs to the TMEM186 family.</text>
</comment>
<dbReference type="WBParaSite" id="jg23549">
    <property type="protein sequence ID" value="jg23549"/>
    <property type="gene ID" value="jg23549"/>
</dbReference>
<keyword evidence="7" id="KW-0496">Mitochondrion</keyword>
<dbReference type="AlphaFoldDB" id="A0A915DWR1"/>
<dbReference type="InterPro" id="IPR026571">
    <property type="entry name" value="Tmem186"/>
</dbReference>
<dbReference type="PANTHER" id="PTHR13603:SF1">
    <property type="entry name" value="TRANSMEMBRANE PROTEIN 186"/>
    <property type="match status" value="1"/>
</dbReference>
<evidence type="ECO:0000256" key="8">
    <source>
        <dbReference type="ARBA" id="ARBA00023136"/>
    </source>
</evidence>
<comment type="subcellular location">
    <subcellularLocation>
        <location evidence="1">Mitochondrion inner membrane</location>
        <topology evidence="1">Multi-pass membrane protein</topology>
    </subcellularLocation>
</comment>
<reference evidence="10" key="1">
    <citation type="submission" date="2022-11" db="UniProtKB">
        <authorList>
            <consortium name="WormBaseParasite"/>
        </authorList>
    </citation>
    <scope>IDENTIFICATION</scope>
</reference>
<evidence type="ECO:0000256" key="6">
    <source>
        <dbReference type="ARBA" id="ARBA00022989"/>
    </source>
</evidence>
<evidence type="ECO:0000256" key="3">
    <source>
        <dbReference type="ARBA" id="ARBA00014604"/>
    </source>
</evidence>
<evidence type="ECO:0000256" key="5">
    <source>
        <dbReference type="ARBA" id="ARBA00022792"/>
    </source>
</evidence>
<evidence type="ECO:0000313" key="9">
    <source>
        <dbReference type="Proteomes" id="UP000887574"/>
    </source>
</evidence>
<organism evidence="9 10">
    <name type="scientific">Ditylenchus dipsaci</name>
    <dbReference type="NCBI Taxonomy" id="166011"/>
    <lineage>
        <taxon>Eukaryota</taxon>
        <taxon>Metazoa</taxon>
        <taxon>Ecdysozoa</taxon>
        <taxon>Nematoda</taxon>
        <taxon>Chromadorea</taxon>
        <taxon>Rhabditida</taxon>
        <taxon>Tylenchina</taxon>
        <taxon>Tylenchomorpha</taxon>
        <taxon>Sphaerularioidea</taxon>
        <taxon>Anguinidae</taxon>
        <taxon>Anguininae</taxon>
        <taxon>Ditylenchus</taxon>
    </lineage>
</organism>
<protein>
    <recommendedName>
        <fullName evidence="3">Transmembrane protein 186</fullName>
    </recommendedName>
</protein>
<evidence type="ECO:0000313" key="10">
    <source>
        <dbReference type="WBParaSite" id="jg23549"/>
    </source>
</evidence>
<keyword evidence="5" id="KW-0999">Mitochondrion inner membrane</keyword>
<dbReference type="Proteomes" id="UP000887574">
    <property type="component" value="Unplaced"/>
</dbReference>
<evidence type="ECO:0000256" key="7">
    <source>
        <dbReference type="ARBA" id="ARBA00023128"/>
    </source>
</evidence>
<accession>A0A915DWR1</accession>
<keyword evidence="8" id="KW-0472">Membrane</keyword>
<keyword evidence="9" id="KW-1185">Reference proteome</keyword>
<evidence type="ECO:0000256" key="1">
    <source>
        <dbReference type="ARBA" id="ARBA00004448"/>
    </source>
</evidence>
<dbReference type="PANTHER" id="PTHR13603">
    <property type="entry name" value="TRANSMEMBRANE PROTEIN 186"/>
    <property type="match status" value="1"/>
</dbReference>
<evidence type="ECO:0000256" key="4">
    <source>
        <dbReference type="ARBA" id="ARBA00022692"/>
    </source>
</evidence>
<keyword evidence="6" id="KW-1133">Transmembrane helix</keyword>
<proteinExistence type="inferred from homology"/>
<sequence>MVSPTVGYALWRIFATSRSQQLLRQKSLQSIPARSCASSVACSSRKYHRVRSATGVRKNPFQLSELRERLGGRSVRCLSSDRQTLVERPLDINIEEMKNEKWIPVYRFKGIVKYVFISKLKMLQTVASLLYLPYSYYQFIDEQISRILSISLLPLRYLLLLCYTSFSRIIGVISINSDSNIDVVPLSESLEPSGVFVKFSRYSDTDNYLLLSTREVEIVDEALSTHIFGTNAYFNAPVQQPNESVGLVKAKKE</sequence>
<name>A0A915DWR1_9BILA</name>
<keyword evidence="4" id="KW-0812">Transmembrane</keyword>
<evidence type="ECO:0000256" key="2">
    <source>
        <dbReference type="ARBA" id="ARBA00007020"/>
    </source>
</evidence>